<evidence type="ECO:0000313" key="3">
    <source>
        <dbReference type="Proteomes" id="UP000176405"/>
    </source>
</evidence>
<feature type="transmembrane region" description="Helical" evidence="1">
    <location>
        <begin position="7"/>
        <end position="31"/>
    </location>
</feature>
<name>A0A1F5K316_9BACT</name>
<evidence type="ECO:0000313" key="2">
    <source>
        <dbReference type="EMBL" id="OGE35195.1"/>
    </source>
</evidence>
<dbReference type="AlphaFoldDB" id="A0A1F5K316"/>
<comment type="caution">
    <text evidence="2">The sequence shown here is derived from an EMBL/GenBank/DDBJ whole genome shotgun (WGS) entry which is preliminary data.</text>
</comment>
<dbReference type="Proteomes" id="UP000176405">
    <property type="component" value="Unassembled WGS sequence"/>
</dbReference>
<keyword evidence="1" id="KW-1133">Transmembrane helix</keyword>
<dbReference type="EMBL" id="MFDH01000027">
    <property type="protein sequence ID" value="OGE35195.1"/>
    <property type="molecule type" value="Genomic_DNA"/>
</dbReference>
<sequence>MLEKIFWIIFSVIVALFIYVALFFLLLSYLLDLAVAFPTVGSLLYGLFIILTPIILSIEIYKITQRLKSK</sequence>
<protein>
    <submittedName>
        <fullName evidence="2">Uncharacterized protein</fullName>
    </submittedName>
</protein>
<reference evidence="2 3" key="1">
    <citation type="journal article" date="2016" name="Nat. Commun.">
        <title>Thousands of microbial genomes shed light on interconnected biogeochemical processes in an aquifer system.</title>
        <authorList>
            <person name="Anantharaman K."/>
            <person name="Brown C.T."/>
            <person name="Hug L.A."/>
            <person name="Sharon I."/>
            <person name="Castelle C.J."/>
            <person name="Probst A.J."/>
            <person name="Thomas B.C."/>
            <person name="Singh A."/>
            <person name="Wilkins M.J."/>
            <person name="Karaoz U."/>
            <person name="Brodie E.L."/>
            <person name="Williams K.H."/>
            <person name="Hubbard S.S."/>
            <person name="Banfield J.F."/>
        </authorList>
    </citation>
    <scope>NUCLEOTIDE SEQUENCE [LARGE SCALE GENOMIC DNA]</scope>
</reference>
<dbReference type="STRING" id="1797780.A3E45_02840"/>
<evidence type="ECO:0000256" key="1">
    <source>
        <dbReference type="SAM" id="Phobius"/>
    </source>
</evidence>
<keyword evidence="1" id="KW-0472">Membrane</keyword>
<accession>A0A1F5K316</accession>
<feature type="transmembrane region" description="Helical" evidence="1">
    <location>
        <begin position="43"/>
        <end position="61"/>
    </location>
</feature>
<proteinExistence type="predicted"/>
<keyword evidence="1" id="KW-0812">Transmembrane</keyword>
<organism evidence="2 3">
    <name type="scientific">Candidatus Daviesbacteria bacterium RIFCSPHIGHO2_12_FULL_43_11</name>
    <dbReference type="NCBI Taxonomy" id="1797780"/>
    <lineage>
        <taxon>Bacteria</taxon>
        <taxon>Candidatus Daviesiibacteriota</taxon>
    </lineage>
</organism>
<gene>
    <name evidence="2" type="ORF">A3E45_02840</name>
</gene>